<dbReference type="InterPro" id="IPR014710">
    <property type="entry name" value="RmlC-like_jellyroll"/>
</dbReference>
<evidence type="ECO:0000256" key="2">
    <source>
        <dbReference type="PIRSR" id="PIRSR006232-1"/>
    </source>
</evidence>
<evidence type="ECO:0000259" key="5">
    <source>
        <dbReference type="Pfam" id="PF17954"/>
    </source>
</evidence>
<dbReference type="RefSeq" id="WP_148457838.1">
    <property type="nucleotide sequence ID" value="NZ_VSDO01000006.1"/>
</dbReference>
<feature type="binding site" evidence="2">
    <location>
        <position position="59"/>
    </location>
    <ligand>
        <name>Fe cation</name>
        <dbReference type="ChEBI" id="CHEBI:24875"/>
    </ligand>
</feature>
<dbReference type="InterPro" id="IPR041602">
    <property type="entry name" value="Quercetinase_C"/>
</dbReference>
<sequence>MIKIVTSEERHTAHAGPVQSEFSFSFADYNDPGNAHFGCLLVLNDHTLAPGKELEAHPHHDLEIVTYVISGSLKSSAGSAGLEPLEEGSFQVLSSGTGIIHAEANPSPVEPARYLQMWFLPEGQGLPPAESSRRIPREKRIGNWMPVISGKRDGDFLRIHQDVNLFAPVLTDQEEHLIRTSHRRQHLFVVEGHVELSCENQRFSLGPGDAARIRCPDDLVLRKTGEGMAELLIVDMP</sequence>
<dbReference type="InterPro" id="IPR012093">
    <property type="entry name" value="Pirin"/>
</dbReference>
<feature type="domain" description="Quercetin 2,3-dioxygenase C-terminal cupin" evidence="5">
    <location>
        <begin position="147"/>
        <end position="236"/>
    </location>
</feature>
<dbReference type="Gene3D" id="2.60.120.10">
    <property type="entry name" value="Jelly Rolls"/>
    <property type="match status" value="2"/>
</dbReference>
<organism evidence="6 7">
    <name type="scientific">Paenibacillus faecis</name>
    <dbReference type="NCBI Taxonomy" id="862114"/>
    <lineage>
        <taxon>Bacteria</taxon>
        <taxon>Bacillati</taxon>
        <taxon>Bacillota</taxon>
        <taxon>Bacilli</taxon>
        <taxon>Bacillales</taxon>
        <taxon>Paenibacillaceae</taxon>
        <taxon>Paenibacillus</taxon>
    </lineage>
</organism>
<evidence type="ECO:0000313" key="6">
    <source>
        <dbReference type="EMBL" id="TYA10270.1"/>
    </source>
</evidence>
<name>A0A5D0CL63_9BACL</name>
<comment type="cofactor">
    <cofactor evidence="2">
        <name>Fe cation</name>
        <dbReference type="ChEBI" id="CHEBI:24875"/>
    </cofactor>
    <text evidence="2">Binds 1 Fe cation per subunit.</text>
</comment>
<protein>
    <submittedName>
        <fullName evidence="6">Pirin family protein</fullName>
    </submittedName>
</protein>
<feature type="binding site" evidence="2">
    <location>
        <position position="101"/>
    </location>
    <ligand>
        <name>Fe cation</name>
        <dbReference type="ChEBI" id="CHEBI:24875"/>
    </ligand>
</feature>
<dbReference type="PIRSF" id="PIRSF006232">
    <property type="entry name" value="Pirin"/>
    <property type="match status" value="1"/>
</dbReference>
<dbReference type="Pfam" id="PF02678">
    <property type="entry name" value="Pirin"/>
    <property type="match status" value="1"/>
</dbReference>
<evidence type="ECO:0000256" key="3">
    <source>
        <dbReference type="RuleBase" id="RU003457"/>
    </source>
</evidence>
<reference evidence="6 7" key="1">
    <citation type="submission" date="2019-08" db="EMBL/GenBank/DDBJ databases">
        <title>Genome sequencing of Paenibacillus faecis DSM 23593(T).</title>
        <authorList>
            <person name="Kook J.-K."/>
            <person name="Park S.-N."/>
            <person name="Lim Y.K."/>
        </authorList>
    </citation>
    <scope>NUCLEOTIDE SEQUENCE [LARGE SCALE GENOMIC DNA]</scope>
    <source>
        <strain evidence="6 7">DSM 23593</strain>
    </source>
</reference>
<dbReference type="GO" id="GO:0046872">
    <property type="term" value="F:metal ion binding"/>
    <property type="evidence" value="ECO:0007669"/>
    <property type="project" value="UniProtKB-KW"/>
</dbReference>
<feature type="binding site" evidence="2">
    <location>
        <position position="103"/>
    </location>
    <ligand>
        <name>Fe cation</name>
        <dbReference type="ChEBI" id="CHEBI:24875"/>
    </ligand>
</feature>
<dbReference type="InterPro" id="IPR003829">
    <property type="entry name" value="Pirin_N_dom"/>
</dbReference>
<accession>A0A5D0CL63</accession>
<dbReference type="Proteomes" id="UP000325218">
    <property type="component" value="Unassembled WGS sequence"/>
</dbReference>
<keyword evidence="2" id="KW-0408">Iron</keyword>
<dbReference type="Pfam" id="PF17954">
    <property type="entry name" value="Pirin_C_2"/>
    <property type="match status" value="1"/>
</dbReference>
<feature type="domain" description="Pirin N-terminal" evidence="4">
    <location>
        <begin position="10"/>
        <end position="118"/>
    </location>
</feature>
<evidence type="ECO:0000256" key="1">
    <source>
        <dbReference type="ARBA" id="ARBA00008416"/>
    </source>
</evidence>
<proteinExistence type="inferred from homology"/>
<keyword evidence="7" id="KW-1185">Reference proteome</keyword>
<feature type="binding site" evidence="2">
    <location>
        <position position="57"/>
    </location>
    <ligand>
        <name>Fe cation</name>
        <dbReference type="ChEBI" id="CHEBI:24875"/>
    </ligand>
</feature>
<dbReference type="AlphaFoldDB" id="A0A5D0CL63"/>
<dbReference type="PANTHER" id="PTHR43212">
    <property type="entry name" value="QUERCETIN 2,3-DIOXYGENASE"/>
    <property type="match status" value="1"/>
</dbReference>
<gene>
    <name evidence="6" type="ORF">FRY98_27200</name>
</gene>
<dbReference type="EMBL" id="VSDO01000006">
    <property type="protein sequence ID" value="TYA10270.1"/>
    <property type="molecule type" value="Genomic_DNA"/>
</dbReference>
<evidence type="ECO:0000313" key="7">
    <source>
        <dbReference type="Proteomes" id="UP000325218"/>
    </source>
</evidence>
<dbReference type="PANTHER" id="PTHR43212:SF3">
    <property type="entry name" value="QUERCETIN 2,3-DIOXYGENASE"/>
    <property type="match status" value="1"/>
</dbReference>
<dbReference type="OrthoDB" id="321327at2"/>
<keyword evidence="2" id="KW-0479">Metal-binding</keyword>
<dbReference type="InterPro" id="IPR011051">
    <property type="entry name" value="RmlC_Cupin_sf"/>
</dbReference>
<comment type="similarity">
    <text evidence="1 3">Belongs to the pirin family.</text>
</comment>
<evidence type="ECO:0000259" key="4">
    <source>
        <dbReference type="Pfam" id="PF02678"/>
    </source>
</evidence>
<comment type="caution">
    <text evidence="6">The sequence shown here is derived from an EMBL/GenBank/DDBJ whole genome shotgun (WGS) entry which is preliminary data.</text>
</comment>
<dbReference type="SUPFAM" id="SSF51182">
    <property type="entry name" value="RmlC-like cupins"/>
    <property type="match status" value="1"/>
</dbReference>